<dbReference type="Proteomes" id="UP000023623">
    <property type="component" value="Unassembled WGS sequence"/>
</dbReference>
<evidence type="ECO:0000313" key="1">
    <source>
        <dbReference type="EMBL" id="EZF75313.1"/>
    </source>
</evidence>
<dbReference type="EMBL" id="KK208812">
    <property type="protein sequence ID" value="EZF75313.1"/>
    <property type="molecule type" value="Genomic_DNA"/>
</dbReference>
<organism evidence="1 2">
    <name type="scientific">Trichophyton soudanense CBS 452.61</name>
    <dbReference type="NCBI Taxonomy" id="1215331"/>
    <lineage>
        <taxon>Eukaryota</taxon>
        <taxon>Fungi</taxon>
        <taxon>Dikarya</taxon>
        <taxon>Ascomycota</taxon>
        <taxon>Pezizomycotina</taxon>
        <taxon>Eurotiomycetes</taxon>
        <taxon>Eurotiomycetidae</taxon>
        <taxon>Onygenales</taxon>
        <taxon>Arthrodermataceae</taxon>
        <taxon>Trichophyton</taxon>
    </lineage>
</organism>
<dbReference type="AlphaFoldDB" id="A0A022XYA3"/>
<keyword evidence="2" id="KW-1185">Reference proteome</keyword>
<sequence>EEEKPTGSYPRRRKPSPRSAVLVLIRVLSPSHSFSGFPWVEGRGAGGLHTTGSDKIHVCQSGSHSLSLSRAIADGNKGGSDGGCVCVYFFFVKLERFG</sequence>
<accession>A0A022XYA3</accession>
<reference evidence="1 2" key="1">
    <citation type="submission" date="2014-02" db="EMBL/GenBank/DDBJ databases">
        <title>The Genome Sequence of Trichophyton rubrum (morphotype soudanense) CBS 452.61.</title>
        <authorList>
            <consortium name="The Broad Institute Genomics Platform"/>
            <person name="Cuomo C.A."/>
            <person name="White T.C."/>
            <person name="Graser Y."/>
            <person name="Martinez-Rossi N."/>
            <person name="Heitman J."/>
            <person name="Young S.K."/>
            <person name="Zeng Q."/>
            <person name="Gargeya S."/>
            <person name="Abouelleil A."/>
            <person name="Alvarado L."/>
            <person name="Chapman S.B."/>
            <person name="Gainer-Dewar J."/>
            <person name="Goldberg J."/>
            <person name="Griggs A."/>
            <person name="Gujja S."/>
            <person name="Hansen M."/>
            <person name="Howarth C."/>
            <person name="Imamovic A."/>
            <person name="Larimer J."/>
            <person name="Martinez D."/>
            <person name="Murphy C."/>
            <person name="Pearson M.D."/>
            <person name="Persinoti G."/>
            <person name="Poon T."/>
            <person name="Priest M."/>
            <person name="Roberts A.D."/>
            <person name="Saif S."/>
            <person name="Shea T.D."/>
            <person name="Sykes S.N."/>
            <person name="Wortman J."/>
            <person name="Nusbaum C."/>
            <person name="Birren B."/>
        </authorList>
    </citation>
    <scope>NUCLEOTIDE SEQUENCE [LARGE SCALE GENOMIC DNA]</scope>
    <source>
        <strain evidence="1 2">CBS 452.61</strain>
    </source>
</reference>
<proteinExistence type="predicted"/>
<evidence type="ECO:0000313" key="2">
    <source>
        <dbReference type="Proteomes" id="UP000023623"/>
    </source>
</evidence>
<feature type="non-terminal residue" evidence="1">
    <location>
        <position position="1"/>
    </location>
</feature>
<protein>
    <submittedName>
        <fullName evidence="1">Uncharacterized protein</fullName>
    </submittedName>
</protein>
<dbReference type="HOGENOM" id="CLU_2419194_0_0_1"/>
<name>A0A022XYA3_TRISD</name>
<gene>
    <name evidence="1" type="ORF">H105_03090</name>
</gene>